<keyword evidence="2" id="KW-1185">Reference proteome</keyword>
<evidence type="ECO:0000313" key="1">
    <source>
        <dbReference type="EMBL" id="MBB5030451.1"/>
    </source>
</evidence>
<evidence type="ECO:0000313" key="2">
    <source>
        <dbReference type="Proteomes" id="UP000590740"/>
    </source>
</evidence>
<sequence length="119" mass="13732">MRRKITTPVRGLDAKRSFSDEVKKRDVCHKTYQIATQSTRRIICLRIKLNLVKISAIGVPVATKSATFRQNLTQKRARREGRDLNKACEMMGIMSEKNSRTPINTFPMLQQSRELNRPT</sequence>
<accession>A0A7W7Y6E3</accession>
<dbReference type="Proteomes" id="UP000590740">
    <property type="component" value="Unassembled WGS sequence"/>
</dbReference>
<dbReference type="AlphaFoldDB" id="A0A7W7Y6E3"/>
<reference evidence="1 2" key="1">
    <citation type="submission" date="2020-08" db="EMBL/GenBank/DDBJ databases">
        <title>Genomic Encyclopedia of Type Strains, Phase IV (KMG-IV): sequencing the most valuable type-strain genomes for metagenomic binning, comparative biology and taxonomic classification.</title>
        <authorList>
            <person name="Goeker M."/>
        </authorList>
    </citation>
    <scope>NUCLEOTIDE SEQUENCE [LARGE SCALE GENOMIC DNA]</scope>
    <source>
        <strain evidence="1 2">DSM 12252</strain>
    </source>
</reference>
<protein>
    <submittedName>
        <fullName evidence="1">Uncharacterized protein</fullName>
    </submittedName>
</protein>
<dbReference type="EMBL" id="JACHIG010000001">
    <property type="protein sequence ID" value="MBB5030451.1"/>
    <property type="molecule type" value="Genomic_DNA"/>
</dbReference>
<organism evidence="1 2">
    <name type="scientific">Prosthecobacter vanneervenii</name>
    <dbReference type="NCBI Taxonomy" id="48466"/>
    <lineage>
        <taxon>Bacteria</taxon>
        <taxon>Pseudomonadati</taxon>
        <taxon>Verrucomicrobiota</taxon>
        <taxon>Verrucomicrobiia</taxon>
        <taxon>Verrucomicrobiales</taxon>
        <taxon>Verrucomicrobiaceae</taxon>
        <taxon>Prosthecobacter</taxon>
    </lineage>
</organism>
<gene>
    <name evidence="1" type="ORF">HNQ65_000005</name>
</gene>
<comment type="caution">
    <text evidence="1">The sequence shown here is derived from an EMBL/GenBank/DDBJ whole genome shotgun (WGS) entry which is preliminary data.</text>
</comment>
<dbReference type="RefSeq" id="WP_184337215.1">
    <property type="nucleotide sequence ID" value="NZ_JACHIG010000001.1"/>
</dbReference>
<name>A0A7W7Y6E3_9BACT</name>
<proteinExistence type="predicted"/>